<dbReference type="GO" id="GO:0005886">
    <property type="term" value="C:plasma membrane"/>
    <property type="evidence" value="ECO:0007669"/>
    <property type="project" value="UniProtKB-SubCell"/>
</dbReference>
<keyword evidence="6 7" id="KW-0472">Membrane</keyword>
<evidence type="ECO:0000256" key="6">
    <source>
        <dbReference type="ARBA" id="ARBA00023136"/>
    </source>
</evidence>
<protein>
    <submittedName>
        <fullName evidence="10">Uncharacterized protein</fullName>
    </submittedName>
</protein>
<evidence type="ECO:0000259" key="8">
    <source>
        <dbReference type="PROSITE" id="PS50893"/>
    </source>
</evidence>
<dbReference type="OrthoDB" id="2326711at2"/>
<keyword evidence="11" id="KW-1185">Reference proteome</keyword>
<accession>A0A0R1PRR6</accession>
<evidence type="ECO:0000256" key="5">
    <source>
        <dbReference type="ARBA" id="ARBA00022989"/>
    </source>
</evidence>
<dbReference type="AlphaFoldDB" id="A0A0R1PRR6"/>
<dbReference type="PANTHER" id="PTHR43394:SF1">
    <property type="entry name" value="ATP-BINDING CASSETTE SUB-FAMILY B MEMBER 10, MITOCHONDRIAL"/>
    <property type="match status" value="1"/>
</dbReference>
<keyword evidence="4" id="KW-0067">ATP-binding</keyword>
<dbReference type="InterPro" id="IPR011527">
    <property type="entry name" value="ABC1_TM_dom"/>
</dbReference>
<dbReference type="InterPro" id="IPR039421">
    <property type="entry name" value="Type_1_exporter"/>
</dbReference>
<keyword evidence="2 7" id="KW-0812">Transmembrane</keyword>
<dbReference type="Gene3D" id="3.40.50.300">
    <property type="entry name" value="P-loop containing nucleotide triphosphate hydrolases"/>
    <property type="match status" value="1"/>
</dbReference>
<feature type="transmembrane region" description="Helical" evidence="7">
    <location>
        <begin position="339"/>
        <end position="360"/>
    </location>
</feature>
<dbReference type="PROSITE" id="PS00211">
    <property type="entry name" value="ABC_TRANSPORTER_1"/>
    <property type="match status" value="1"/>
</dbReference>
<dbReference type="PATRIC" id="fig|1122151.5.peg.1986"/>
<dbReference type="PROSITE" id="PS50893">
    <property type="entry name" value="ABC_TRANSPORTER_2"/>
    <property type="match status" value="1"/>
</dbReference>
<evidence type="ECO:0000256" key="1">
    <source>
        <dbReference type="ARBA" id="ARBA00004651"/>
    </source>
</evidence>
<dbReference type="Pfam" id="PF00664">
    <property type="entry name" value="ABC_membrane"/>
    <property type="match status" value="1"/>
</dbReference>
<name>A0A0R1PRR6_9LACO</name>
<gene>
    <name evidence="10" type="ORF">FD33_GL001919</name>
</gene>
<dbReference type="Proteomes" id="UP000051908">
    <property type="component" value="Unassembled WGS sequence"/>
</dbReference>
<evidence type="ECO:0000256" key="7">
    <source>
        <dbReference type="SAM" id="Phobius"/>
    </source>
</evidence>
<dbReference type="RefSeq" id="WP_056955794.1">
    <property type="nucleotide sequence ID" value="NZ_AZES01000040.1"/>
</dbReference>
<keyword evidence="3" id="KW-0547">Nucleotide-binding</keyword>
<dbReference type="Pfam" id="PF00005">
    <property type="entry name" value="ABC_tran"/>
    <property type="match status" value="1"/>
</dbReference>
<evidence type="ECO:0000313" key="11">
    <source>
        <dbReference type="Proteomes" id="UP000051908"/>
    </source>
</evidence>
<keyword evidence="5 7" id="KW-1133">Transmembrane helix</keyword>
<dbReference type="InterPro" id="IPR017871">
    <property type="entry name" value="ABC_transporter-like_CS"/>
</dbReference>
<dbReference type="PANTHER" id="PTHR43394">
    <property type="entry name" value="ATP-DEPENDENT PERMEASE MDL1, MITOCHONDRIAL"/>
    <property type="match status" value="1"/>
</dbReference>
<sequence>MKQFVQSIDSPYCKTGEFWERMGGIALTNIMLTISTNNMFKNTMYSAKEQLRNSIQYLVIKDGKELSIQFSSRKMFSDGINGPDSLFNVIDIFLELQRNKNYYDKKIVKKHPTLMLLVTLLTASTNALETVANLILIFAINAIVARKVTLFIILLSTMILGYLIHWITGYYTNILEEKLIQRENHDIRKKYIENQMSRALKTKLDPDNIINVVTNDILLFNQQYLKGFYKLFNCIFGIIFASIALISLHWSLFLLSIILTVLLMLLPKLVGKSLRTTTSNISNSNDELLKKLNDWTKGYSDLLWNNSLSQLWNQTRDSFHTLEDSYVDQRKAQQTAIQFGAFMNIAAQAIIIALAGYLAIKNIVSIGVVMSAGNLAFQLFGAVSVSTDSIILLQSGSSINDKLVSLTKNISVDSSEKYSDTLTNIKSIELHDLSYTYKNGTEIKYPNITVNKGDKVLITGPSGSGKATLINLLNGRLSNYNGSIKLNNIEYSLFNNISFLNIFSLQPQNYHIFNDTISKNITLYNDNYNSEQIDLAIKKAQLSEKVASLPEGINTQIGSENEVFSGGELQRISLARFFIRKRPILIVDEETSALDKNNAYKVMNLLTQDKNLTLFVITHSIDNDVLDMFNKHISLSQQ</sequence>
<dbReference type="InterPro" id="IPR036640">
    <property type="entry name" value="ABC1_TM_sf"/>
</dbReference>
<dbReference type="PROSITE" id="PS50929">
    <property type="entry name" value="ABC_TM1F"/>
    <property type="match status" value="1"/>
</dbReference>
<evidence type="ECO:0000256" key="3">
    <source>
        <dbReference type="ARBA" id="ARBA00022741"/>
    </source>
</evidence>
<feature type="domain" description="ABC transporter" evidence="8">
    <location>
        <begin position="428"/>
        <end position="638"/>
    </location>
</feature>
<feature type="domain" description="ABC transmembrane type-1" evidence="9">
    <location>
        <begin position="116"/>
        <end position="395"/>
    </location>
</feature>
<feature type="transmembrane region" description="Helical" evidence="7">
    <location>
        <begin position="228"/>
        <end position="246"/>
    </location>
</feature>
<dbReference type="GO" id="GO:0015421">
    <property type="term" value="F:ABC-type oligopeptide transporter activity"/>
    <property type="evidence" value="ECO:0007669"/>
    <property type="project" value="TreeGrafter"/>
</dbReference>
<comment type="caution">
    <text evidence="10">The sequence shown here is derived from an EMBL/GenBank/DDBJ whole genome shotgun (WGS) entry which is preliminary data.</text>
</comment>
<dbReference type="GO" id="GO:0005524">
    <property type="term" value="F:ATP binding"/>
    <property type="evidence" value="ECO:0007669"/>
    <property type="project" value="UniProtKB-KW"/>
</dbReference>
<proteinExistence type="predicted"/>
<dbReference type="InterPro" id="IPR027417">
    <property type="entry name" value="P-loop_NTPase"/>
</dbReference>
<organism evidence="10 11">
    <name type="scientific">Companilactobacillus paralimentarius DSM 13238 = JCM 10415</name>
    <dbReference type="NCBI Taxonomy" id="1122151"/>
    <lineage>
        <taxon>Bacteria</taxon>
        <taxon>Bacillati</taxon>
        <taxon>Bacillota</taxon>
        <taxon>Bacilli</taxon>
        <taxon>Lactobacillales</taxon>
        <taxon>Lactobacillaceae</taxon>
        <taxon>Companilactobacillus</taxon>
    </lineage>
</organism>
<dbReference type="SUPFAM" id="SSF52540">
    <property type="entry name" value="P-loop containing nucleoside triphosphate hydrolases"/>
    <property type="match status" value="1"/>
</dbReference>
<evidence type="ECO:0000313" key="10">
    <source>
        <dbReference type="EMBL" id="KRL31531.1"/>
    </source>
</evidence>
<dbReference type="GO" id="GO:0016887">
    <property type="term" value="F:ATP hydrolysis activity"/>
    <property type="evidence" value="ECO:0007669"/>
    <property type="project" value="InterPro"/>
</dbReference>
<comment type="subcellular location">
    <subcellularLocation>
        <location evidence="1">Cell membrane</location>
        <topology evidence="1">Multi-pass membrane protein</topology>
    </subcellularLocation>
</comment>
<feature type="transmembrane region" description="Helical" evidence="7">
    <location>
        <begin position="150"/>
        <end position="172"/>
    </location>
</feature>
<feature type="transmembrane region" description="Helical" evidence="7">
    <location>
        <begin position="252"/>
        <end position="270"/>
    </location>
</feature>
<evidence type="ECO:0000259" key="9">
    <source>
        <dbReference type="PROSITE" id="PS50929"/>
    </source>
</evidence>
<feature type="transmembrane region" description="Helical" evidence="7">
    <location>
        <begin position="114"/>
        <end position="144"/>
    </location>
</feature>
<evidence type="ECO:0000256" key="2">
    <source>
        <dbReference type="ARBA" id="ARBA00022692"/>
    </source>
</evidence>
<dbReference type="Gene3D" id="1.20.1560.10">
    <property type="entry name" value="ABC transporter type 1, transmembrane domain"/>
    <property type="match status" value="1"/>
</dbReference>
<reference evidence="10 11" key="1">
    <citation type="journal article" date="2015" name="Genome Announc.">
        <title>Expanding the biotechnology potential of lactobacilli through comparative genomics of 213 strains and associated genera.</title>
        <authorList>
            <person name="Sun Z."/>
            <person name="Harris H.M."/>
            <person name="McCann A."/>
            <person name="Guo C."/>
            <person name="Argimon S."/>
            <person name="Zhang W."/>
            <person name="Yang X."/>
            <person name="Jeffery I.B."/>
            <person name="Cooney J.C."/>
            <person name="Kagawa T.F."/>
            <person name="Liu W."/>
            <person name="Song Y."/>
            <person name="Salvetti E."/>
            <person name="Wrobel A."/>
            <person name="Rasinkangas P."/>
            <person name="Parkhill J."/>
            <person name="Rea M.C."/>
            <person name="O'Sullivan O."/>
            <person name="Ritari J."/>
            <person name="Douillard F.P."/>
            <person name="Paul Ross R."/>
            <person name="Yang R."/>
            <person name="Briner A.E."/>
            <person name="Felis G.E."/>
            <person name="de Vos W.M."/>
            <person name="Barrangou R."/>
            <person name="Klaenhammer T.R."/>
            <person name="Caufield P.W."/>
            <person name="Cui Y."/>
            <person name="Zhang H."/>
            <person name="O'Toole P.W."/>
        </authorList>
    </citation>
    <scope>NUCLEOTIDE SEQUENCE [LARGE SCALE GENOMIC DNA]</scope>
    <source>
        <strain evidence="10 11">DSM 13238</strain>
    </source>
</reference>
<dbReference type="SMART" id="SM00382">
    <property type="entry name" value="AAA"/>
    <property type="match status" value="1"/>
</dbReference>
<dbReference type="CDD" id="cd03228">
    <property type="entry name" value="ABCC_MRP_Like"/>
    <property type="match status" value="1"/>
</dbReference>
<evidence type="ECO:0000256" key="4">
    <source>
        <dbReference type="ARBA" id="ARBA00022840"/>
    </source>
</evidence>
<dbReference type="EMBL" id="AZES01000040">
    <property type="protein sequence ID" value="KRL31531.1"/>
    <property type="molecule type" value="Genomic_DNA"/>
</dbReference>
<dbReference type="GeneID" id="96667600"/>
<dbReference type="InterPro" id="IPR003593">
    <property type="entry name" value="AAA+_ATPase"/>
</dbReference>
<dbReference type="SUPFAM" id="SSF90123">
    <property type="entry name" value="ABC transporter transmembrane region"/>
    <property type="match status" value="1"/>
</dbReference>
<dbReference type="InterPro" id="IPR003439">
    <property type="entry name" value="ABC_transporter-like_ATP-bd"/>
</dbReference>